<dbReference type="GO" id="GO:0016740">
    <property type="term" value="F:transferase activity"/>
    <property type="evidence" value="ECO:0007669"/>
    <property type="project" value="UniProtKB-KW"/>
</dbReference>
<dbReference type="SUPFAM" id="SSF53271">
    <property type="entry name" value="PRTase-like"/>
    <property type="match status" value="1"/>
</dbReference>
<dbReference type="KEGG" id="cpo:COPRO5265_1334"/>
<dbReference type="EMBL" id="CP001145">
    <property type="protein sequence ID" value="ACI18108.1"/>
    <property type="molecule type" value="Genomic_DNA"/>
</dbReference>
<dbReference type="STRING" id="309798.COPRO5265_1334"/>
<name>B5YA38_COPPD</name>
<evidence type="ECO:0000259" key="1">
    <source>
        <dbReference type="Pfam" id="PF00156"/>
    </source>
</evidence>
<evidence type="ECO:0000313" key="2">
    <source>
        <dbReference type="EMBL" id="ACI18108.1"/>
    </source>
</evidence>
<sequence length="230" mass="25291">MNLYYLYYLESGVVALFTSRTDAAQKLADILSEYKSRDETIVLGILRGGAVLAHTLSRCLGLPWDVLGIKKIGAPFDPELAVGAVAPDGSIYVDRWIKEHYGVSDDYIEGTKARKLVELRDQLNYIRGSSSYGNLNSMIVIVTDDGVATGATMKAAISFVKNNNAQKIVVAVPVISPETFEELRGLADEVKALLIPEDFMAVGQFYLNFQQVTDDEVAKLYRSIKGENIS</sequence>
<reference evidence="3" key="1">
    <citation type="submission" date="2008-08" db="EMBL/GenBank/DDBJ databases">
        <title>The complete genome sequence of Coprothermobacter proteolyticus strain ATCC 5245 / DSM 5265 / BT.</title>
        <authorList>
            <person name="Dodson R.J."/>
            <person name="Durkin A.S."/>
            <person name="Wu M."/>
            <person name="Eisen J."/>
            <person name="Sutton G."/>
        </authorList>
    </citation>
    <scope>NUCLEOTIDE SEQUENCE [LARGE SCALE GENOMIC DNA]</scope>
    <source>
        <strain evidence="3">ATCC 35245 / DSM 5265 / OCM 4 / BT</strain>
    </source>
</reference>
<dbReference type="Gene3D" id="3.40.50.2020">
    <property type="match status" value="1"/>
</dbReference>
<proteinExistence type="predicted"/>
<dbReference type="AlphaFoldDB" id="B5YA38"/>
<dbReference type="Gene3D" id="3.30.1310.20">
    <property type="entry name" value="PRTase-like"/>
    <property type="match status" value="1"/>
</dbReference>
<accession>B5YA38</accession>
<dbReference type="eggNOG" id="COG1926">
    <property type="taxonomic scope" value="Bacteria"/>
</dbReference>
<dbReference type="RefSeq" id="WP_012544758.1">
    <property type="nucleotide sequence ID" value="NC_011295.1"/>
</dbReference>
<organism evidence="2 3">
    <name type="scientific">Coprothermobacter proteolyticus (strain ATCC 35245 / DSM 5265 / OCM 4 / BT)</name>
    <dbReference type="NCBI Taxonomy" id="309798"/>
    <lineage>
        <taxon>Bacteria</taxon>
        <taxon>Pseudomonadati</taxon>
        <taxon>Coprothermobacterota</taxon>
        <taxon>Coprothermobacteria</taxon>
        <taxon>Coprothermobacterales</taxon>
        <taxon>Coprothermobacteraceae</taxon>
        <taxon>Coprothermobacter</taxon>
    </lineage>
</organism>
<keyword evidence="3" id="KW-1185">Reference proteome</keyword>
<evidence type="ECO:0000313" key="3">
    <source>
        <dbReference type="Proteomes" id="UP000001732"/>
    </source>
</evidence>
<reference evidence="2 3" key="2">
    <citation type="journal article" date="2014" name="Genome Announc.">
        <title>Complete Genome Sequence of Coprothermobacter proteolyticus DSM 5265.</title>
        <authorList>
            <person name="Alexiev A."/>
            <person name="Coil D.A."/>
            <person name="Badger J.H."/>
            <person name="Enticknap J."/>
            <person name="Ward N."/>
            <person name="Robb F.T."/>
            <person name="Eisen J.A."/>
        </authorList>
    </citation>
    <scope>NUCLEOTIDE SEQUENCE [LARGE SCALE GENOMIC DNA]</scope>
    <source>
        <strain evidence="3">ATCC 35245 / DSM 5265 / OCM 4 / BT</strain>
    </source>
</reference>
<dbReference type="Pfam" id="PF00156">
    <property type="entry name" value="Pribosyltran"/>
    <property type="match status" value="1"/>
</dbReference>
<dbReference type="InterPro" id="IPR029057">
    <property type="entry name" value="PRTase-like"/>
</dbReference>
<dbReference type="CDD" id="cd06223">
    <property type="entry name" value="PRTases_typeI"/>
    <property type="match status" value="1"/>
</dbReference>
<dbReference type="InterPro" id="IPR000836">
    <property type="entry name" value="PRTase_dom"/>
</dbReference>
<dbReference type="Proteomes" id="UP000001732">
    <property type="component" value="Chromosome"/>
</dbReference>
<keyword evidence="2" id="KW-0808">Transferase</keyword>
<gene>
    <name evidence="2" type="ordered locus">COPRO5265_1334</name>
</gene>
<feature type="domain" description="Phosphoribosyltransferase" evidence="1">
    <location>
        <begin position="23"/>
        <end position="209"/>
    </location>
</feature>
<protein>
    <submittedName>
        <fullName evidence="2">Phosphoribosyl transferase domain protein</fullName>
    </submittedName>
</protein>